<dbReference type="InterPro" id="IPR056154">
    <property type="entry name" value="Beta-prop_IFT140_1st"/>
</dbReference>
<proteinExistence type="predicted"/>
<name>A0A2J8R965_PONAB</name>
<dbReference type="AlphaFoldDB" id="A0A2J8R965"/>
<dbReference type="GO" id="GO:0030991">
    <property type="term" value="C:intraciliary transport particle A"/>
    <property type="evidence" value="ECO:0007669"/>
    <property type="project" value="TreeGrafter"/>
</dbReference>
<accession>A0A2J8R965</accession>
<feature type="non-terminal residue" evidence="7">
    <location>
        <position position="121"/>
    </location>
</feature>
<evidence type="ECO:0000256" key="3">
    <source>
        <dbReference type="ARBA" id="ARBA00022737"/>
    </source>
</evidence>
<protein>
    <submittedName>
        <fullName evidence="7">IFT140 isoform 11</fullName>
    </submittedName>
</protein>
<dbReference type="InterPro" id="IPR036322">
    <property type="entry name" value="WD40_repeat_dom_sf"/>
</dbReference>
<dbReference type="InterPro" id="IPR015943">
    <property type="entry name" value="WD40/YVTN_repeat-like_dom_sf"/>
</dbReference>
<sequence>MALYFDHQIEAPDAAGSPSHISWHPVHPFLAVAYISTTSTGSVDIYLEQGECVPDTHVERPFRVASLCWHPTRLVLALGWETGEVTVFNKQDKEQHTMPLTHTANITVLNWSPNGNCLLSG</sequence>
<dbReference type="PANTHER" id="PTHR15722">
    <property type="entry name" value="IFT140/172-RELATED"/>
    <property type="match status" value="1"/>
</dbReference>
<evidence type="ECO:0000256" key="4">
    <source>
        <dbReference type="ARBA" id="ARBA00023069"/>
    </source>
</evidence>
<dbReference type="Gene3D" id="2.130.10.10">
    <property type="entry name" value="YVTN repeat-like/Quinoprotein amine dehydrogenase"/>
    <property type="match status" value="1"/>
</dbReference>
<evidence type="ECO:0000313" key="7">
    <source>
        <dbReference type="EMBL" id="PNJ05050.1"/>
    </source>
</evidence>
<comment type="subcellular location">
    <subcellularLocation>
        <location evidence="1">Cell projection</location>
        <location evidence="1">Cilium</location>
    </subcellularLocation>
</comment>
<dbReference type="GO" id="GO:0035721">
    <property type="term" value="P:intraciliary retrograde transport"/>
    <property type="evidence" value="ECO:0007669"/>
    <property type="project" value="TreeGrafter"/>
</dbReference>
<keyword evidence="3" id="KW-0677">Repeat</keyword>
<dbReference type="EMBL" id="NDHI03003728">
    <property type="protein sequence ID" value="PNJ05050.1"/>
    <property type="molecule type" value="Genomic_DNA"/>
</dbReference>
<evidence type="ECO:0000256" key="1">
    <source>
        <dbReference type="ARBA" id="ARBA00004138"/>
    </source>
</evidence>
<keyword evidence="4" id="KW-0969">Cilium</keyword>
<evidence type="ECO:0000256" key="5">
    <source>
        <dbReference type="ARBA" id="ARBA00023273"/>
    </source>
</evidence>
<evidence type="ECO:0000256" key="2">
    <source>
        <dbReference type="ARBA" id="ARBA00022574"/>
    </source>
</evidence>
<dbReference type="GO" id="GO:0005930">
    <property type="term" value="C:axoneme"/>
    <property type="evidence" value="ECO:0007669"/>
    <property type="project" value="TreeGrafter"/>
</dbReference>
<comment type="caution">
    <text evidence="7">The sequence shown here is derived from an EMBL/GenBank/DDBJ whole genome shotgun (WGS) entry which is preliminary data.</text>
</comment>
<organism evidence="7">
    <name type="scientific">Pongo abelii</name>
    <name type="common">Sumatran orangutan</name>
    <name type="synonym">Pongo pygmaeus abelii</name>
    <dbReference type="NCBI Taxonomy" id="9601"/>
    <lineage>
        <taxon>Eukaryota</taxon>
        <taxon>Metazoa</taxon>
        <taxon>Chordata</taxon>
        <taxon>Craniata</taxon>
        <taxon>Vertebrata</taxon>
        <taxon>Euteleostomi</taxon>
        <taxon>Mammalia</taxon>
        <taxon>Eutheria</taxon>
        <taxon>Euarchontoglires</taxon>
        <taxon>Primates</taxon>
        <taxon>Haplorrhini</taxon>
        <taxon>Catarrhini</taxon>
        <taxon>Hominidae</taxon>
        <taxon>Pongo</taxon>
    </lineage>
</organism>
<dbReference type="GO" id="GO:0036064">
    <property type="term" value="C:ciliary basal body"/>
    <property type="evidence" value="ECO:0007669"/>
    <property type="project" value="TreeGrafter"/>
</dbReference>
<keyword evidence="5" id="KW-0966">Cell projection</keyword>
<keyword evidence="2" id="KW-0853">WD repeat</keyword>
<evidence type="ECO:0000259" key="6">
    <source>
        <dbReference type="Pfam" id="PF23383"/>
    </source>
</evidence>
<reference evidence="7" key="1">
    <citation type="submission" date="2017-12" db="EMBL/GenBank/DDBJ databases">
        <title>High-resolution comparative analysis of great ape genomes.</title>
        <authorList>
            <person name="Pollen A."/>
            <person name="Hastie A."/>
            <person name="Hormozdiari F."/>
            <person name="Dougherty M."/>
            <person name="Liu R."/>
            <person name="Chaisson M."/>
            <person name="Hoppe E."/>
            <person name="Hill C."/>
            <person name="Pang A."/>
            <person name="Hillier L."/>
            <person name="Baker C."/>
            <person name="Armstrong J."/>
            <person name="Shendure J."/>
            <person name="Paten B."/>
            <person name="Wilson R."/>
            <person name="Chao H."/>
            <person name="Schneider V."/>
            <person name="Ventura M."/>
            <person name="Kronenberg Z."/>
            <person name="Murali S."/>
            <person name="Gordon D."/>
            <person name="Cantsilieris S."/>
            <person name="Munson K."/>
            <person name="Nelson B."/>
            <person name="Raja A."/>
            <person name="Underwood J."/>
            <person name="Diekhans M."/>
            <person name="Fiddes I."/>
            <person name="Haussler D."/>
            <person name="Eichler E."/>
        </authorList>
    </citation>
    <scope>NUCLEOTIDE SEQUENCE [LARGE SCALE GENOMIC DNA]</scope>
    <source>
        <strain evidence="7">Susie</strain>
    </source>
</reference>
<gene>
    <name evidence="7" type="ORF">CR201_G0052640</name>
</gene>
<dbReference type="Pfam" id="PF23383">
    <property type="entry name" value="Beta-prop_IFT140_1st"/>
    <property type="match status" value="1"/>
</dbReference>
<dbReference type="SUPFAM" id="SSF50978">
    <property type="entry name" value="WD40 repeat-like"/>
    <property type="match status" value="1"/>
</dbReference>
<feature type="domain" description="IFT140 first beta-propeller" evidence="6">
    <location>
        <begin position="2"/>
        <end position="121"/>
    </location>
</feature>
<dbReference type="PANTHER" id="PTHR15722:SF7">
    <property type="entry name" value="INTRAFLAGELLAR TRANSPORT PROTEIN 140 HOMOLOG"/>
    <property type="match status" value="1"/>
</dbReference>